<dbReference type="RefSeq" id="WP_087128282.1">
    <property type="nucleotide sequence ID" value="NZ_FCNV02000006.1"/>
</dbReference>
<evidence type="ECO:0000256" key="1">
    <source>
        <dbReference type="SAM" id="SignalP"/>
    </source>
</evidence>
<evidence type="ECO:0000313" key="2">
    <source>
        <dbReference type="EMBL" id="SAL34443.1"/>
    </source>
</evidence>
<organism evidence="2 3">
    <name type="scientific">Caballeronia concitans</name>
    <dbReference type="NCBI Taxonomy" id="1777133"/>
    <lineage>
        <taxon>Bacteria</taxon>
        <taxon>Pseudomonadati</taxon>
        <taxon>Pseudomonadota</taxon>
        <taxon>Betaproteobacteria</taxon>
        <taxon>Burkholderiales</taxon>
        <taxon>Burkholderiaceae</taxon>
        <taxon>Caballeronia</taxon>
    </lineage>
</organism>
<dbReference type="Pfam" id="PF11180">
    <property type="entry name" value="DUF2968"/>
    <property type="match status" value="1"/>
</dbReference>
<comment type="caution">
    <text evidence="2">The sequence shown here is derived from an EMBL/GenBank/DDBJ whole genome shotgun (WGS) entry which is preliminary data.</text>
</comment>
<feature type="chain" id="PRO_5025038688" evidence="1">
    <location>
        <begin position="28"/>
        <end position="230"/>
    </location>
</feature>
<dbReference type="Proteomes" id="UP000198263">
    <property type="component" value="Unassembled WGS sequence"/>
</dbReference>
<dbReference type="InterPro" id="IPR021350">
    <property type="entry name" value="DUF2968"/>
</dbReference>
<sequence length="230" mass="25087">MKHSRLIRFATFAVAVSLLAGFANAFAAPAAKGAPAASQAPSPDDLSNVQADAASSVAGNLAELQDMIQAGSVTELRSTRNASYGAKLYFLPQEMLYYVALQQETRLWRVVKTQDQGRAESVYSQFARKTYELADGEIRRTQLQAQTALLERVIAVSSNRASRLSADLALAQQQDSQVSERQQKLQAESVALQGDKLEAERKLRALQMQVDQLQRATEAGLTPVMSTPSR</sequence>
<keyword evidence="1" id="KW-0732">Signal</keyword>
<dbReference type="AlphaFoldDB" id="A0A658QYY5"/>
<keyword evidence="3" id="KW-1185">Reference proteome</keyword>
<gene>
    <name evidence="2" type="ORF">AWB72_03278</name>
</gene>
<protein>
    <submittedName>
        <fullName evidence="2">Signal peptide protein</fullName>
    </submittedName>
</protein>
<name>A0A658QYY5_9BURK</name>
<dbReference type="OrthoDB" id="5952682at2"/>
<evidence type="ECO:0000313" key="3">
    <source>
        <dbReference type="Proteomes" id="UP000198263"/>
    </source>
</evidence>
<dbReference type="EMBL" id="FCNV02000006">
    <property type="protein sequence ID" value="SAL34443.1"/>
    <property type="molecule type" value="Genomic_DNA"/>
</dbReference>
<accession>A0A658QYY5</accession>
<feature type="signal peptide" evidence="1">
    <location>
        <begin position="1"/>
        <end position="27"/>
    </location>
</feature>
<reference evidence="2 3" key="1">
    <citation type="submission" date="2016-01" db="EMBL/GenBank/DDBJ databases">
        <authorList>
            <person name="Peeters C."/>
        </authorList>
    </citation>
    <scope>NUCLEOTIDE SEQUENCE [LARGE SCALE GENOMIC DNA]</scope>
    <source>
        <strain evidence="2">LMG 29315</strain>
    </source>
</reference>
<proteinExistence type="predicted"/>